<organism evidence="2">
    <name type="scientific">marine sediment metagenome</name>
    <dbReference type="NCBI Taxonomy" id="412755"/>
    <lineage>
        <taxon>unclassified sequences</taxon>
        <taxon>metagenomes</taxon>
        <taxon>ecological metagenomes</taxon>
    </lineage>
</organism>
<evidence type="ECO:0008006" key="3">
    <source>
        <dbReference type="Google" id="ProtNLM"/>
    </source>
</evidence>
<feature type="non-terminal residue" evidence="2">
    <location>
        <position position="135"/>
    </location>
</feature>
<dbReference type="EMBL" id="LAZR01023417">
    <property type="protein sequence ID" value="KKL78569.1"/>
    <property type="molecule type" value="Genomic_DNA"/>
</dbReference>
<feature type="transmembrane region" description="Helical" evidence="1">
    <location>
        <begin position="37"/>
        <end position="55"/>
    </location>
</feature>
<gene>
    <name evidence="2" type="ORF">LCGC14_2023550</name>
</gene>
<evidence type="ECO:0000313" key="2">
    <source>
        <dbReference type="EMBL" id="KKL78569.1"/>
    </source>
</evidence>
<dbReference type="AlphaFoldDB" id="A0A0F9EWZ2"/>
<accession>A0A0F9EWZ2</accession>
<feature type="transmembrane region" description="Helical" evidence="1">
    <location>
        <begin position="105"/>
        <end position="128"/>
    </location>
</feature>
<protein>
    <recommendedName>
        <fullName evidence="3">NADH:quinone oxidoreductase/Mrp antiporter membrane subunit domain-containing protein</fullName>
    </recommendedName>
</protein>
<feature type="transmembrane region" description="Helical" evidence="1">
    <location>
        <begin position="12"/>
        <end position="30"/>
    </location>
</feature>
<reference evidence="2" key="1">
    <citation type="journal article" date="2015" name="Nature">
        <title>Complex archaea that bridge the gap between prokaryotes and eukaryotes.</title>
        <authorList>
            <person name="Spang A."/>
            <person name="Saw J.H."/>
            <person name="Jorgensen S.L."/>
            <person name="Zaremba-Niedzwiedzka K."/>
            <person name="Martijn J."/>
            <person name="Lind A.E."/>
            <person name="van Eijk R."/>
            <person name="Schleper C."/>
            <person name="Guy L."/>
            <person name="Ettema T.J."/>
        </authorList>
    </citation>
    <scope>NUCLEOTIDE SEQUENCE</scope>
</reference>
<name>A0A0F9EWZ2_9ZZZZ</name>
<feature type="transmembrane region" description="Helical" evidence="1">
    <location>
        <begin position="75"/>
        <end position="93"/>
    </location>
</feature>
<comment type="caution">
    <text evidence="2">The sequence shown here is derived from an EMBL/GenBank/DDBJ whole genome shotgun (WGS) entry which is preliminary data.</text>
</comment>
<sequence>MTPNINFAPLGPELIITSVAIIVLMLDITLKNKYRNLISWISVAGLVAALVYAIIYFGVENSLIVSQLSIDHLSVYARLGILLVAIMVSPNRIGQSAAVWSGTPIALTSIGIDLNCFSSFIFLISFYININLACN</sequence>
<keyword evidence="1" id="KW-0812">Transmembrane</keyword>
<evidence type="ECO:0000256" key="1">
    <source>
        <dbReference type="SAM" id="Phobius"/>
    </source>
</evidence>
<proteinExistence type="predicted"/>
<keyword evidence="1" id="KW-0472">Membrane</keyword>
<keyword evidence="1" id="KW-1133">Transmembrane helix</keyword>